<dbReference type="GO" id="GO:0004197">
    <property type="term" value="F:cysteine-type endopeptidase activity"/>
    <property type="evidence" value="ECO:0007669"/>
    <property type="project" value="InterPro"/>
</dbReference>
<name>A0A8J5LZL9_ZINOF</name>
<proteinExistence type="inferred from homology"/>
<dbReference type="InterPro" id="IPR011600">
    <property type="entry name" value="Pept_C14_caspase"/>
</dbReference>
<dbReference type="PANTHER" id="PTHR48104">
    <property type="entry name" value="METACASPASE-4"/>
    <property type="match status" value="1"/>
</dbReference>
<keyword evidence="4" id="KW-1185">Reference proteome</keyword>
<dbReference type="Gene3D" id="3.40.50.12660">
    <property type="match status" value="2"/>
</dbReference>
<feature type="domain" description="Peptidase C14 caspase" evidence="2">
    <location>
        <begin position="11"/>
        <end position="314"/>
    </location>
</feature>
<dbReference type="Pfam" id="PF00656">
    <property type="entry name" value="Peptidase_C14"/>
    <property type="match status" value="1"/>
</dbReference>
<evidence type="ECO:0000256" key="1">
    <source>
        <dbReference type="ARBA" id="ARBA00009005"/>
    </source>
</evidence>
<evidence type="ECO:0000259" key="2">
    <source>
        <dbReference type="Pfam" id="PF00656"/>
    </source>
</evidence>
<dbReference type="Proteomes" id="UP000734854">
    <property type="component" value="Unassembled WGS sequence"/>
</dbReference>
<organism evidence="3 4">
    <name type="scientific">Zingiber officinale</name>
    <name type="common">Ginger</name>
    <name type="synonym">Amomum zingiber</name>
    <dbReference type="NCBI Taxonomy" id="94328"/>
    <lineage>
        <taxon>Eukaryota</taxon>
        <taxon>Viridiplantae</taxon>
        <taxon>Streptophyta</taxon>
        <taxon>Embryophyta</taxon>
        <taxon>Tracheophyta</taxon>
        <taxon>Spermatophyta</taxon>
        <taxon>Magnoliopsida</taxon>
        <taxon>Liliopsida</taxon>
        <taxon>Zingiberales</taxon>
        <taxon>Zingiberaceae</taxon>
        <taxon>Zingiber</taxon>
    </lineage>
</organism>
<protein>
    <recommendedName>
        <fullName evidence="2">Peptidase C14 caspase domain-containing protein</fullName>
    </recommendedName>
</protein>
<comment type="caution">
    <text evidence="3">The sequence shown here is derived from an EMBL/GenBank/DDBJ whole genome shotgun (WGS) entry which is preliminary data.</text>
</comment>
<dbReference type="GO" id="GO:0005737">
    <property type="term" value="C:cytoplasm"/>
    <property type="evidence" value="ECO:0007669"/>
    <property type="project" value="TreeGrafter"/>
</dbReference>
<accession>A0A8J5LZL9</accession>
<sequence length="419" mass="45052">MDGGKSQQQQKRLAVLVGCNYEHTRFQLSGCINDARSMRHLLLSRFAFSPDDVLLLTDDAVADSPRLLPTGANIRSALAAMVDRAAPGDVLFFHYSGHGTLVDPVWPLNHREEAIVPCDFNLITGAPHVDFRELVNRVPSGATFTIVSDSCHSGGLIDHEKEQIGPSSTVAAATASPPSPTSRTLPLESVVHHLAALSNLASPNIADHLVELFGTEASAKFASSHVAAPRRRGDDEGILLSGCQTNETSADMEPEADGEASGEAYGAFTGAIRRVLLQRKEGEVVSNRELVMGARRLLRTQGLSQHPCLYCSDVNAEKPFLMWPLTPAPAPAEEKQKQGTHASSTGIETILNNFKKAYGVASSEAYVELCSFPVIFRNNMLQVAKAHSCCTVTASQVPDELLEQAKEAAKAALDEMDSD</sequence>
<dbReference type="EMBL" id="JACMSC010000001">
    <property type="protein sequence ID" value="KAG6538096.1"/>
    <property type="molecule type" value="Genomic_DNA"/>
</dbReference>
<evidence type="ECO:0000313" key="3">
    <source>
        <dbReference type="EMBL" id="KAG6538096.1"/>
    </source>
</evidence>
<gene>
    <name evidence="3" type="ORF">ZIOFF_003199</name>
</gene>
<evidence type="ECO:0000313" key="4">
    <source>
        <dbReference type="Proteomes" id="UP000734854"/>
    </source>
</evidence>
<dbReference type="PANTHER" id="PTHR48104:SF7">
    <property type="entry name" value="METACASPASE-9"/>
    <property type="match status" value="1"/>
</dbReference>
<comment type="similarity">
    <text evidence="1">Belongs to the peptidase C14B family.</text>
</comment>
<reference evidence="3 4" key="1">
    <citation type="submission" date="2020-08" db="EMBL/GenBank/DDBJ databases">
        <title>Plant Genome Project.</title>
        <authorList>
            <person name="Zhang R.-G."/>
        </authorList>
    </citation>
    <scope>NUCLEOTIDE SEQUENCE [LARGE SCALE GENOMIC DNA]</scope>
    <source>
        <tissue evidence="3">Rhizome</tissue>
    </source>
</reference>
<dbReference type="AlphaFoldDB" id="A0A8J5LZL9"/>
<dbReference type="GO" id="GO:0006508">
    <property type="term" value="P:proteolysis"/>
    <property type="evidence" value="ECO:0007669"/>
    <property type="project" value="InterPro"/>
</dbReference>
<dbReference type="InterPro" id="IPR050452">
    <property type="entry name" value="Metacaspase"/>
</dbReference>